<dbReference type="InterPro" id="IPR007329">
    <property type="entry name" value="FMN-bd"/>
</dbReference>
<feature type="compositionally biased region" description="Polar residues" evidence="1">
    <location>
        <begin position="68"/>
        <end position="77"/>
    </location>
</feature>
<dbReference type="OrthoDB" id="4232596at2"/>
<name>A0A3L8PI61_9ACTN</name>
<feature type="compositionally biased region" description="Low complexity" evidence="1">
    <location>
        <begin position="38"/>
        <end position="62"/>
    </location>
</feature>
<dbReference type="Proteomes" id="UP000282515">
    <property type="component" value="Unassembled WGS sequence"/>
</dbReference>
<feature type="region of interest" description="Disordered" evidence="1">
    <location>
        <begin position="31"/>
        <end position="77"/>
    </location>
</feature>
<evidence type="ECO:0000256" key="1">
    <source>
        <dbReference type="SAM" id="MobiDB-lite"/>
    </source>
</evidence>
<dbReference type="AlphaFoldDB" id="A0A3L8PI61"/>
<evidence type="ECO:0000259" key="2">
    <source>
        <dbReference type="SMART" id="SM00900"/>
    </source>
</evidence>
<evidence type="ECO:0000313" key="4">
    <source>
        <dbReference type="Proteomes" id="UP000282515"/>
    </source>
</evidence>
<dbReference type="GO" id="GO:0010181">
    <property type="term" value="F:FMN binding"/>
    <property type="evidence" value="ECO:0007669"/>
    <property type="project" value="InterPro"/>
</dbReference>
<proteinExistence type="predicted"/>
<dbReference type="SMART" id="SM00900">
    <property type="entry name" value="FMN_bind"/>
    <property type="match status" value="1"/>
</dbReference>
<gene>
    <name evidence="3" type="ORF">D9V41_13970</name>
</gene>
<keyword evidence="4" id="KW-1185">Reference proteome</keyword>
<accession>A0A3L8PI61</accession>
<protein>
    <submittedName>
        <fullName evidence="3">FMN-binding protein</fullName>
    </submittedName>
</protein>
<organism evidence="3 4">
    <name type="scientific">Aeromicrobium phragmitis</name>
    <dbReference type="NCBI Taxonomy" id="2478914"/>
    <lineage>
        <taxon>Bacteria</taxon>
        <taxon>Bacillati</taxon>
        <taxon>Actinomycetota</taxon>
        <taxon>Actinomycetes</taxon>
        <taxon>Propionibacteriales</taxon>
        <taxon>Nocardioidaceae</taxon>
        <taxon>Aeromicrobium</taxon>
    </lineage>
</organism>
<feature type="domain" description="FMN-binding" evidence="2">
    <location>
        <begin position="75"/>
        <end position="154"/>
    </location>
</feature>
<sequence>MQGATMERPTARTALYAATAASTALLAAACGPQTEQVESAPSPSASAEAKGASEGAASFSAGDYEATGSYQTPGGTQSVDVEVTLEADGTITDVEVDGNAEGGNSEQFQEKFESGIEAEVEGKKITELSVDKVSGSSLTSGGFNDAITQIIDDAQA</sequence>
<dbReference type="Pfam" id="PF04205">
    <property type="entry name" value="FMN_bind"/>
    <property type="match status" value="1"/>
</dbReference>
<dbReference type="GO" id="GO:0016020">
    <property type="term" value="C:membrane"/>
    <property type="evidence" value="ECO:0007669"/>
    <property type="project" value="InterPro"/>
</dbReference>
<evidence type="ECO:0000313" key="3">
    <source>
        <dbReference type="EMBL" id="RLV54921.1"/>
    </source>
</evidence>
<dbReference type="Gene3D" id="3.90.1010.20">
    <property type="match status" value="1"/>
</dbReference>
<reference evidence="3 4" key="1">
    <citation type="submission" date="2018-10" db="EMBL/GenBank/DDBJ databases">
        <title>Aeromicrobium sp. 9W16Y-2 whole genome shotgun sequence.</title>
        <authorList>
            <person name="Li F."/>
        </authorList>
    </citation>
    <scope>NUCLEOTIDE SEQUENCE [LARGE SCALE GENOMIC DNA]</scope>
    <source>
        <strain evidence="3 4">9W16Y-2</strain>
    </source>
</reference>
<comment type="caution">
    <text evidence="3">The sequence shown here is derived from an EMBL/GenBank/DDBJ whole genome shotgun (WGS) entry which is preliminary data.</text>
</comment>
<dbReference type="EMBL" id="RDBF01000012">
    <property type="protein sequence ID" value="RLV54921.1"/>
    <property type="molecule type" value="Genomic_DNA"/>
</dbReference>